<gene>
    <name evidence="1" type="ORF">SCALOS_LOCUS1708</name>
</gene>
<dbReference type="EMBL" id="CAJVPM010001277">
    <property type="protein sequence ID" value="CAG8463363.1"/>
    <property type="molecule type" value="Genomic_DNA"/>
</dbReference>
<organism evidence="1 2">
    <name type="scientific">Scutellospora calospora</name>
    <dbReference type="NCBI Taxonomy" id="85575"/>
    <lineage>
        <taxon>Eukaryota</taxon>
        <taxon>Fungi</taxon>
        <taxon>Fungi incertae sedis</taxon>
        <taxon>Mucoromycota</taxon>
        <taxon>Glomeromycotina</taxon>
        <taxon>Glomeromycetes</taxon>
        <taxon>Diversisporales</taxon>
        <taxon>Gigasporaceae</taxon>
        <taxon>Scutellospora</taxon>
    </lineage>
</organism>
<evidence type="ECO:0000313" key="2">
    <source>
        <dbReference type="Proteomes" id="UP000789860"/>
    </source>
</evidence>
<proteinExistence type="predicted"/>
<dbReference type="Proteomes" id="UP000789860">
    <property type="component" value="Unassembled WGS sequence"/>
</dbReference>
<name>A0ACA9KBL7_9GLOM</name>
<sequence>TSDIQLNAPIFNNNIGSNSNSMATTPTHEYSESTYSTASSLNSTSDICKTSAVSKEFNEVEAMTWIKTNKVIKTFKHILKILDLRNCIEEARKFMHFYT</sequence>
<feature type="non-terminal residue" evidence="1">
    <location>
        <position position="1"/>
    </location>
</feature>
<accession>A0ACA9KBL7</accession>
<comment type="caution">
    <text evidence="1">The sequence shown here is derived from an EMBL/GenBank/DDBJ whole genome shotgun (WGS) entry which is preliminary data.</text>
</comment>
<evidence type="ECO:0000313" key="1">
    <source>
        <dbReference type="EMBL" id="CAG8463363.1"/>
    </source>
</evidence>
<reference evidence="1" key="1">
    <citation type="submission" date="2021-06" db="EMBL/GenBank/DDBJ databases">
        <authorList>
            <person name="Kallberg Y."/>
            <person name="Tangrot J."/>
            <person name="Rosling A."/>
        </authorList>
    </citation>
    <scope>NUCLEOTIDE SEQUENCE</scope>
    <source>
        <strain evidence="1">AU212A</strain>
    </source>
</reference>
<protein>
    <submittedName>
        <fullName evidence="1">10842_t:CDS:1</fullName>
    </submittedName>
</protein>
<keyword evidence="2" id="KW-1185">Reference proteome</keyword>